<proteinExistence type="predicted"/>
<dbReference type="Pfam" id="PF13622">
    <property type="entry name" value="4HBT_3"/>
    <property type="match status" value="1"/>
</dbReference>
<accession>A0A6G7YHT1</accession>
<feature type="domain" description="Acyl-CoA thioesterase-like N-terminal HotDog" evidence="1">
    <location>
        <begin position="17"/>
        <end position="96"/>
    </location>
</feature>
<dbReference type="SUPFAM" id="SSF54637">
    <property type="entry name" value="Thioesterase/thiol ester dehydrase-isomerase"/>
    <property type="match status" value="1"/>
</dbReference>
<dbReference type="RefSeq" id="WP_166319392.1">
    <property type="nucleotide sequence ID" value="NZ_CP049866.1"/>
</dbReference>
<dbReference type="CDD" id="cd03443">
    <property type="entry name" value="PaaI_thioesterase"/>
    <property type="match status" value="1"/>
</dbReference>
<dbReference type="InterPro" id="IPR029069">
    <property type="entry name" value="HotDog_dom_sf"/>
</dbReference>
<keyword evidence="3" id="KW-1185">Reference proteome</keyword>
<dbReference type="Proteomes" id="UP000502035">
    <property type="component" value="Chromosome"/>
</dbReference>
<dbReference type="AlphaFoldDB" id="A0A6G7YHT1"/>
<dbReference type="Gene3D" id="3.10.129.10">
    <property type="entry name" value="Hotdog Thioesterase"/>
    <property type="match status" value="1"/>
</dbReference>
<dbReference type="KEGG" id="npi:G7071_12880"/>
<dbReference type="GO" id="GO:0016790">
    <property type="term" value="F:thiolester hydrolase activity"/>
    <property type="evidence" value="ECO:0007669"/>
    <property type="project" value="UniProtKB-ARBA"/>
</dbReference>
<sequence>MSGSGARVTVSERFSNPLGHFHGGMVFCLLEWMAATAMPAPARTASIRIQIVRGAPQGTVLHLTAEPVHRGRTLGVVQVTSRDEAGRTCAVATVTRH</sequence>
<reference evidence="2 3" key="1">
    <citation type="submission" date="2020-03" db="EMBL/GenBank/DDBJ databases">
        <title>Nocardioides sp. nov., isolated from fish.</title>
        <authorList>
            <person name="Hyun D.-W."/>
            <person name="Bae J.-W."/>
        </authorList>
    </citation>
    <scope>NUCLEOTIDE SEQUENCE [LARGE SCALE GENOMIC DNA]</scope>
    <source>
        <strain evidence="2 3">HDW12A</strain>
    </source>
</reference>
<evidence type="ECO:0000313" key="2">
    <source>
        <dbReference type="EMBL" id="QIK76191.1"/>
    </source>
</evidence>
<name>A0A6G7YHT1_9ACTN</name>
<dbReference type="EMBL" id="CP049866">
    <property type="protein sequence ID" value="QIK76191.1"/>
    <property type="molecule type" value="Genomic_DNA"/>
</dbReference>
<dbReference type="NCBIfam" id="TIGR00369">
    <property type="entry name" value="unchar_dom_1"/>
    <property type="match status" value="1"/>
</dbReference>
<evidence type="ECO:0000313" key="3">
    <source>
        <dbReference type="Proteomes" id="UP000502035"/>
    </source>
</evidence>
<dbReference type="InterPro" id="IPR049449">
    <property type="entry name" value="TesB_ACOT8-like_N"/>
</dbReference>
<organism evidence="2 3">
    <name type="scientific">Nocardioides piscis</name>
    <dbReference type="NCBI Taxonomy" id="2714938"/>
    <lineage>
        <taxon>Bacteria</taxon>
        <taxon>Bacillati</taxon>
        <taxon>Actinomycetota</taxon>
        <taxon>Actinomycetes</taxon>
        <taxon>Propionibacteriales</taxon>
        <taxon>Nocardioidaceae</taxon>
        <taxon>Nocardioides</taxon>
    </lineage>
</organism>
<gene>
    <name evidence="2" type="ORF">G7071_12880</name>
</gene>
<protein>
    <submittedName>
        <fullName evidence="2">PaaI family thioesterase</fullName>
    </submittedName>
</protein>
<evidence type="ECO:0000259" key="1">
    <source>
        <dbReference type="Pfam" id="PF13622"/>
    </source>
</evidence>
<dbReference type="InterPro" id="IPR003736">
    <property type="entry name" value="PAAI_dom"/>
</dbReference>